<dbReference type="SUPFAM" id="SSF55347">
    <property type="entry name" value="Glyceraldehyde-3-phosphate dehydrogenase-like, C-terminal domain"/>
    <property type="match status" value="1"/>
</dbReference>
<gene>
    <name evidence="5" type="ORF">I79_019888</name>
</gene>
<evidence type="ECO:0000259" key="4">
    <source>
        <dbReference type="SMART" id="SM00846"/>
    </source>
</evidence>
<dbReference type="Gene3D" id="3.40.50.720">
    <property type="entry name" value="NAD(P)-binding Rossmann-like Domain"/>
    <property type="match status" value="1"/>
</dbReference>
<dbReference type="PaxDb" id="10029-XP_007632094.1"/>
<evidence type="ECO:0000256" key="3">
    <source>
        <dbReference type="ARBA" id="ARBA00047698"/>
    </source>
</evidence>
<proteinExistence type="inferred from homology"/>
<dbReference type="Pfam" id="PF00044">
    <property type="entry name" value="Gp_dh_N"/>
    <property type="match status" value="1"/>
</dbReference>
<dbReference type="SUPFAM" id="SSF51735">
    <property type="entry name" value="NAD(P)-binding Rossmann-fold domains"/>
    <property type="match status" value="1"/>
</dbReference>
<dbReference type="STRING" id="10029.G3I8L2"/>
<dbReference type="GO" id="GO:0005829">
    <property type="term" value="C:cytosol"/>
    <property type="evidence" value="ECO:0007669"/>
    <property type="project" value="TreeGrafter"/>
</dbReference>
<dbReference type="InterPro" id="IPR020828">
    <property type="entry name" value="GlycerAld_3-P_DH_NAD(P)-bd"/>
</dbReference>
<evidence type="ECO:0000313" key="6">
    <source>
        <dbReference type="Proteomes" id="UP000001075"/>
    </source>
</evidence>
<dbReference type="Gene3D" id="3.30.360.10">
    <property type="entry name" value="Dihydrodipicolinate Reductase, domain 2"/>
    <property type="match status" value="1"/>
</dbReference>
<dbReference type="InParanoid" id="G3I8L2"/>
<dbReference type="PANTHER" id="PTHR10836:SF120">
    <property type="entry name" value="GLYCERALDEHYDE 3-PHOSPHATE DEHYDROGENASE CATALYTIC DOMAIN-CONTAINING PROTEIN-RELATED"/>
    <property type="match status" value="1"/>
</dbReference>
<dbReference type="PANTHER" id="PTHR10836">
    <property type="entry name" value="GLYCERALDEHYDE 3-PHOSPHATE DEHYDROGENASE"/>
    <property type="match status" value="1"/>
</dbReference>
<reference evidence="6" key="1">
    <citation type="journal article" date="2011" name="Nat. Biotechnol.">
        <title>The genomic sequence of the Chinese hamster ovary (CHO)-K1 cell line.</title>
        <authorList>
            <person name="Xu X."/>
            <person name="Nagarajan H."/>
            <person name="Lewis N.E."/>
            <person name="Pan S."/>
            <person name="Cai Z."/>
            <person name="Liu X."/>
            <person name="Chen W."/>
            <person name="Xie M."/>
            <person name="Wang W."/>
            <person name="Hammond S."/>
            <person name="Andersen M.R."/>
            <person name="Neff N."/>
            <person name="Passarelli B."/>
            <person name="Koh W."/>
            <person name="Fan H.C."/>
            <person name="Wang J."/>
            <person name="Gui Y."/>
            <person name="Lee K.H."/>
            <person name="Betenbaugh M.J."/>
            <person name="Quake S.R."/>
            <person name="Famili I."/>
            <person name="Palsson B.O."/>
            <person name="Wang J."/>
        </authorList>
    </citation>
    <scope>NUCLEOTIDE SEQUENCE [LARGE SCALE GENOMIC DNA]</scope>
    <source>
        <strain evidence="6">CHO K1 cell line</strain>
    </source>
</reference>
<dbReference type="GO" id="GO:0051287">
    <property type="term" value="F:NAD binding"/>
    <property type="evidence" value="ECO:0007669"/>
    <property type="project" value="InterPro"/>
</dbReference>
<dbReference type="InterPro" id="IPR036291">
    <property type="entry name" value="NAD(P)-bd_dom_sf"/>
</dbReference>
<name>G3I8L2_CRIGR</name>
<organism evidence="5 6">
    <name type="scientific">Cricetulus griseus</name>
    <name type="common">Chinese hamster</name>
    <name type="synonym">Cricetulus barabensis griseus</name>
    <dbReference type="NCBI Taxonomy" id="10029"/>
    <lineage>
        <taxon>Eukaryota</taxon>
        <taxon>Metazoa</taxon>
        <taxon>Chordata</taxon>
        <taxon>Craniata</taxon>
        <taxon>Vertebrata</taxon>
        <taxon>Euteleostomi</taxon>
        <taxon>Mammalia</taxon>
        <taxon>Eutheria</taxon>
        <taxon>Euarchontoglires</taxon>
        <taxon>Glires</taxon>
        <taxon>Rodentia</taxon>
        <taxon>Myomorpha</taxon>
        <taxon>Muroidea</taxon>
        <taxon>Cricetidae</taxon>
        <taxon>Cricetinae</taxon>
        <taxon>Cricetulus</taxon>
    </lineage>
</organism>
<evidence type="ECO:0000313" key="5">
    <source>
        <dbReference type="EMBL" id="EGW01503.1"/>
    </source>
</evidence>
<dbReference type="EMBL" id="JH001518">
    <property type="protein sequence ID" value="EGW01503.1"/>
    <property type="molecule type" value="Genomic_DNA"/>
</dbReference>
<accession>G3I8L2</accession>
<keyword evidence="2" id="KW-0560">Oxidoreductase</keyword>
<protein>
    <submittedName>
        <fullName evidence="5">Glyceraldehyde-3-phosphate dehydrogenase</fullName>
    </submittedName>
</protein>
<dbReference type="GO" id="GO:0006096">
    <property type="term" value="P:glycolytic process"/>
    <property type="evidence" value="ECO:0007669"/>
    <property type="project" value="TreeGrafter"/>
</dbReference>
<sequence>MGGGRRRETGLSRRHKDGGHSEVTWQYWVPALQFWQGVYCCHQLPPSLTSLHDLYYMFQDDFTHSKFHGTVKAKKGKFIINGRAISILQNQDYSPNIKWGDAGTKHAVESTDAITTMEKSEPKWSREPKCHYLFTFYCPSMLVMGLNYTVDGPYEKVWHDGHRLPRTSSVHPQELPRTWCKAISELNEKLTAMAFCIPIPSMTCCFEKAARYNGIKKVLKQIKGIP</sequence>
<dbReference type="AlphaFoldDB" id="G3I8L2"/>
<evidence type="ECO:0000256" key="1">
    <source>
        <dbReference type="ARBA" id="ARBA00007406"/>
    </source>
</evidence>
<dbReference type="InterPro" id="IPR020831">
    <property type="entry name" value="GlycerAld/Erythrose_P_DH"/>
</dbReference>
<dbReference type="GO" id="GO:0004365">
    <property type="term" value="F:glyceraldehyde-3-phosphate dehydrogenase (NAD+) (phosphorylating) activity"/>
    <property type="evidence" value="ECO:0007669"/>
    <property type="project" value="UniProtKB-EC"/>
</dbReference>
<comment type="similarity">
    <text evidence="1">Belongs to the glyceraldehyde-3-phosphate dehydrogenase family.</text>
</comment>
<evidence type="ECO:0000256" key="2">
    <source>
        <dbReference type="ARBA" id="ARBA00023002"/>
    </source>
</evidence>
<dbReference type="SMART" id="SM00846">
    <property type="entry name" value="Gp_dh_N"/>
    <property type="match status" value="1"/>
</dbReference>
<dbReference type="Proteomes" id="UP000001075">
    <property type="component" value="Unassembled WGS sequence"/>
</dbReference>
<feature type="domain" description="Glyceraldehyde 3-phosphate dehydrogenase NAD(P) binding" evidence="4">
    <location>
        <begin position="48"/>
        <end position="150"/>
    </location>
</feature>
<comment type="catalytic activity">
    <reaction evidence="3">
        <text>D-glyceraldehyde 3-phosphate + phosphate + NAD(+) = (2R)-3-phospho-glyceroyl phosphate + NADH + H(+)</text>
        <dbReference type="Rhea" id="RHEA:10300"/>
        <dbReference type="ChEBI" id="CHEBI:15378"/>
        <dbReference type="ChEBI" id="CHEBI:43474"/>
        <dbReference type="ChEBI" id="CHEBI:57540"/>
        <dbReference type="ChEBI" id="CHEBI:57604"/>
        <dbReference type="ChEBI" id="CHEBI:57945"/>
        <dbReference type="ChEBI" id="CHEBI:59776"/>
        <dbReference type="EC" id="1.2.1.12"/>
    </reaction>
</comment>